<accession>A0AAE9LSC0</accession>
<dbReference type="AlphaFoldDB" id="A0AAE9LSC0"/>
<evidence type="ECO:0000313" key="2">
    <source>
        <dbReference type="EMBL" id="USE83787.1"/>
    </source>
</evidence>
<dbReference type="GO" id="GO:0006281">
    <property type="term" value="P:DNA repair"/>
    <property type="evidence" value="ECO:0007669"/>
    <property type="project" value="InterPro"/>
</dbReference>
<dbReference type="Gene3D" id="1.10.150.280">
    <property type="entry name" value="AF1531-like domain"/>
    <property type="match status" value="1"/>
</dbReference>
<dbReference type="SMART" id="SM00278">
    <property type="entry name" value="HhH1"/>
    <property type="match status" value="2"/>
</dbReference>
<dbReference type="InterPro" id="IPR004509">
    <property type="entry name" value="Competence_ComEA_HhH"/>
</dbReference>
<organism evidence="2 3">
    <name type="scientific">Acinetobacter tibetensis</name>
    <dbReference type="NCBI Taxonomy" id="2943497"/>
    <lineage>
        <taxon>Bacteria</taxon>
        <taxon>Pseudomonadati</taxon>
        <taxon>Pseudomonadota</taxon>
        <taxon>Gammaproteobacteria</taxon>
        <taxon>Moraxellales</taxon>
        <taxon>Moraxellaceae</taxon>
        <taxon>Acinetobacter</taxon>
    </lineage>
</organism>
<dbReference type="GO" id="GO:0015628">
    <property type="term" value="P:protein secretion by the type II secretion system"/>
    <property type="evidence" value="ECO:0007669"/>
    <property type="project" value="TreeGrafter"/>
</dbReference>
<dbReference type="KEGG" id="atz:M5E07_02780"/>
<gene>
    <name evidence="2" type="ORF">M5E07_02780</name>
</gene>
<feature type="domain" description="Helix-hairpin-helix DNA-binding motif class 1" evidence="1">
    <location>
        <begin position="112"/>
        <end position="131"/>
    </location>
</feature>
<protein>
    <submittedName>
        <fullName evidence="2">ComEA family DNA-binding protein</fullName>
    </submittedName>
</protein>
<keyword evidence="3" id="KW-1185">Reference proteome</keyword>
<dbReference type="SUPFAM" id="SSF47781">
    <property type="entry name" value="RuvA domain 2-like"/>
    <property type="match status" value="1"/>
</dbReference>
<dbReference type="GO" id="GO:0015627">
    <property type="term" value="C:type II protein secretion system complex"/>
    <property type="evidence" value="ECO:0007669"/>
    <property type="project" value="TreeGrafter"/>
</dbReference>
<sequence>MQLNFNAIRLLRILTLFTFLIFGLDRVNAQNFDQQYLNWKAQQQAQDARLGSSRTDANYYLSKPSLNTVSGNKIRLNSATSEQLQQLSGIGEKKAEAILQYRQQHGKFKTIDELQQIKGIGPKLLQKNKDRLAL</sequence>
<dbReference type="Pfam" id="PF12836">
    <property type="entry name" value="HHH_3"/>
    <property type="match status" value="1"/>
</dbReference>
<proteinExistence type="predicted"/>
<dbReference type="NCBIfam" id="TIGR00426">
    <property type="entry name" value="competence protein ComEA helix-hairpin-helix repeat region"/>
    <property type="match status" value="1"/>
</dbReference>
<reference evidence="2" key="1">
    <citation type="submission" date="2022-06" db="EMBL/GenBank/DDBJ databases">
        <title>Isolation, identification and characterization of iprodione-degrading strains in Lhasa, Tibet.</title>
        <authorList>
            <person name="Pan H."/>
        </authorList>
    </citation>
    <scope>NUCLEOTIDE SEQUENCE</scope>
    <source>
        <strain evidence="2">Y-23</strain>
    </source>
</reference>
<evidence type="ECO:0000259" key="1">
    <source>
        <dbReference type="SMART" id="SM00278"/>
    </source>
</evidence>
<dbReference type="EMBL" id="CP098732">
    <property type="protein sequence ID" value="USE83787.1"/>
    <property type="molecule type" value="Genomic_DNA"/>
</dbReference>
<dbReference type="InterPro" id="IPR051675">
    <property type="entry name" value="Endo/Exo/Phosphatase_dom_1"/>
</dbReference>
<dbReference type="RefSeq" id="WP_116761363.1">
    <property type="nucleotide sequence ID" value="NZ_CP098732.1"/>
</dbReference>
<keyword evidence="2" id="KW-0238">DNA-binding</keyword>
<dbReference type="PANTHER" id="PTHR21180">
    <property type="entry name" value="ENDONUCLEASE/EXONUCLEASE/PHOSPHATASE FAMILY DOMAIN-CONTAINING PROTEIN 1"/>
    <property type="match status" value="1"/>
</dbReference>
<name>A0AAE9LSC0_9GAMM</name>
<feature type="domain" description="Helix-hairpin-helix DNA-binding motif class 1" evidence="1">
    <location>
        <begin position="82"/>
        <end position="101"/>
    </location>
</feature>
<dbReference type="InterPro" id="IPR003583">
    <property type="entry name" value="Hlx-hairpin-Hlx_DNA-bd_motif"/>
</dbReference>
<dbReference type="InterPro" id="IPR010994">
    <property type="entry name" value="RuvA_2-like"/>
</dbReference>
<dbReference type="Proteomes" id="UP001056716">
    <property type="component" value="Chromosome"/>
</dbReference>
<dbReference type="GO" id="GO:0003677">
    <property type="term" value="F:DNA binding"/>
    <property type="evidence" value="ECO:0007669"/>
    <property type="project" value="UniProtKB-KW"/>
</dbReference>
<evidence type="ECO:0000313" key="3">
    <source>
        <dbReference type="Proteomes" id="UP001056716"/>
    </source>
</evidence>
<dbReference type="PANTHER" id="PTHR21180:SF32">
    <property type="entry name" value="ENDONUCLEASE_EXONUCLEASE_PHOSPHATASE FAMILY DOMAIN-CONTAINING PROTEIN 1"/>
    <property type="match status" value="1"/>
</dbReference>